<keyword evidence="4" id="KW-1185">Reference proteome</keyword>
<feature type="transmembrane region" description="Helical" evidence="2">
    <location>
        <begin position="299"/>
        <end position="319"/>
    </location>
</feature>
<dbReference type="PANTHER" id="PTHR38694">
    <property type="entry name" value="CONSERVED EXPRESSED PROTEIN"/>
    <property type="match status" value="1"/>
</dbReference>
<evidence type="ECO:0000256" key="1">
    <source>
        <dbReference type="SAM" id="MobiDB-lite"/>
    </source>
</evidence>
<name>A0ABR4M2C7_9EURO</name>
<keyword evidence="2" id="KW-0812">Transmembrane</keyword>
<reference evidence="3 4" key="1">
    <citation type="submission" date="2024-07" db="EMBL/GenBank/DDBJ databases">
        <title>Section-level genome sequencing and comparative genomics of Aspergillus sections Usti and Cavernicolus.</title>
        <authorList>
            <consortium name="Lawrence Berkeley National Laboratory"/>
            <person name="Nybo J.L."/>
            <person name="Vesth T.C."/>
            <person name="Theobald S."/>
            <person name="Frisvad J.C."/>
            <person name="Larsen T.O."/>
            <person name="Kjaerboelling I."/>
            <person name="Rothschild-Mancinelli K."/>
            <person name="Lyhne E.K."/>
            <person name="Kogle M.E."/>
            <person name="Barry K."/>
            <person name="Clum A."/>
            <person name="Na H."/>
            <person name="Ledsgaard L."/>
            <person name="Lin J."/>
            <person name="Lipzen A."/>
            <person name="Kuo A."/>
            <person name="Riley R."/>
            <person name="Mondo S."/>
            <person name="Labutti K."/>
            <person name="Haridas S."/>
            <person name="Pangalinan J."/>
            <person name="Salamov A.A."/>
            <person name="Simmons B.A."/>
            <person name="Magnuson J.K."/>
            <person name="Chen J."/>
            <person name="Drula E."/>
            <person name="Henrissat B."/>
            <person name="Wiebenga A."/>
            <person name="Lubbers R.J."/>
            <person name="Gomes A.C."/>
            <person name="Macurrencykelacurrency M.R."/>
            <person name="Stajich J."/>
            <person name="Grigoriev I.V."/>
            <person name="Mortensen U.H."/>
            <person name="De Vries R.P."/>
            <person name="Baker S.E."/>
            <person name="Andersen M.R."/>
        </authorList>
    </citation>
    <scope>NUCLEOTIDE SEQUENCE [LARGE SCALE GENOMIC DNA]</scope>
    <source>
        <strain evidence="3 4">CBS 449.75</strain>
    </source>
</reference>
<dbReference type="EMBL" id="JBFXLQ010000008">
    <property type="protein sequence ID" value="KAL2869758.1"/>
    <property type="molecule type" value="Genomic_DNA"/>
</dbReference>
<dbReference type="Pfam" id="PF11696">
    <property type="entry name" value="DUF3292"/>
    <property type="match status" value="2"/>
</dbReference>
<dbReference type="RefSeq" id="XP_070888737.1">
    <property type="nucleotide sequence ID" value="XM_071028470.1"/>
</dbReference>
<comment type="caution">
    <text evidence="3">The sequence shown here is derived from an EMBL/GenBank/DDBJ whole genome shotgun (WGS) entry which is preliminary data.</text>
</comment>
<gene>
    <name evidence="3" type="ORF">BJX67DRAFT_346925</name>
</gene>
<feature type="transmembrane region" description="Helical" evidence="2">
    <location>
        <begin position="137"/>
        <end position="165"/>
    </location>
</feature>
<feature type="transmembrane region" description="Helical" evidence="2">
    <location>
        <begin position="108"/>
        <end position="125"/>
    </location>
</feature>
<dbReference type="PANTHER" id="PTHR38694:SF2">
    <property type="match status" value="1"/>
</dbReference>
<proteinExistence type="predicted"/>
<dbReference type="Proteomes" id="UP001610432">
    <property type="component" value="Unassembled WGS sequence"/>
</dbReference>
<evidence type="ECO:0000313" key="3">
    <source>
        <dbReference type="EMBL" id="KAL2869758.1"/>
    </source>
</evidence>
<feature type="region of interest" description="Disordered" evidence="1">
    <location>
        <begin position="182"/>
        <end position="205"/>
    </location>
</feature>
<sequence>MADGQDIPHPGSHGINHEQTQDNRPTQDNGSLRKISDTGGLPPPYRTGKQTNRAGMSDEDLWRVVRRFNKQVCHVQAIPRVHEEHLDLNRTAEEQFPPEKLQRTIERFYTSVIMAVNLLFGYTGRLRSWNDSCRTGLFAAVYFLAWVLDLLIPASTGFLVALIFCPSISSLLFPKLPETHTVPGARGNEPKQDTIHHTPPVNGDRVEPERVITVSGGTDPTSPSQGDSFIAADSPSETLDLTIISPTSENEPEKLINKTNPALNRTMRILSDVTDLCERISNLLSPSPPFDLVMPRLRLAGILILMCLASLLLSSYAIVKVCGLTIGLGLFGDPVFRRAVEYLDHNVPNWKEYLDIERTLLKGVPTNAQLALTLLRIGEKNATPLVAQPGLRESKPIWQIWRKESSTAAIEQGDKLPTSSGNGGPPADTTTATTTTMKSKPKKWRQILKFARRAIVIAIKGRVALDRALAITGSGYAKGLLTILDGGNWIAPASLGPHTFEAKFERKRGTAVIDSSKEQPILYFTSRNAGKLEDLRVENQKTGSVMFQIAVEDITELKKTEGLGWKGKLIVQLAVGSEDSADGLIIGGREAGQTYHLTGMRGRNQLFNRLVTGGAQFWEMH</sequence>
<keyword evidence="2" id="KW-0472">Membrane</keyword>
<accession>A0ABR4M2C7</accession>
<evidence type="ECO:0000256" key="2">
    <source>
        <dbReference type="SAM" id="Phobius"/>
    </source>
</evidence>
<evidence type="ECO:0000313" key="4">
    <source>
        <dbReference type="Proteomes" id="UP001610432"/>
    </source>
</evidence>
<feature type="region of interest" description="Disordered" evidence="1">
    <location>
        <begin position="413"/>
        <end position="438"/>
    </location>
</feature>
<dbReference type="GeneID" id="98143542"/>
<organism evidence="3 4">
    <name type="scientific">Aspergillus lucknowensis</name>
    <dbReference type="NCBI Taxonomy" id="176173"/>
    <lineage>
        <taxon>Eukaryota</taxon>
        <taxon>Fungi</taxon>
        <taxon>Dikarya</taxon>
        <taxon>Ascomycota</taxon>
        <taxon>Pezizomycotina</taxon>
        <taxon>Eurotiomycetes</taxon>
        <taxon>Eurotiomycetidae</taxon>
        <taxon>Eurotiales</taxon>
        <taxon>Aspergillaceae</taxon>
        <taxon>Aspergillus</taxon>
        <taxon>Aspergillus subgen. Nidulantes</taxon>
    </lineage>
</organism>
<protein>
    <submittedName>
        <fullName evidence="3">Uncharacterized protein</fullName>
    </submittedName>
</protein>
<dbReference type="InterPro" id="IPR021709">
    <property type="entry name" value="DUF3292"/>
</dbReference>
<feature type="region of interest" description="Disordered" evidence="1">
    <location>
        <begin position="1"/>
        <end position="54"/>
    </location>
</feature>
<keyword evidence="2" id="KW-1133">Transmembrane helix</keyword>